<dbReference type="Proteomes" id="UP000051952">
    <property type="component" value="Unassembled WGS sequence"/>
</dbReference>
<sequence>MRSDFSDFDLKNAAEMEAHINMNATAAKINFDKYYKERLNDPSRLWREVRRRLDVRDVLEVPALVLDVGVPKFDYTSIGQLFSQKLLEREKNKEARAADGNPEASLTVNVKMNMNDPFKLVLSGCDYTNLDKVVSSIVSNQEITHLSFANNGLDTDDCEALAKFIASNTTVVALDLSGNKLGGEQIQKLADALAKNSTITDLDLGANGLAKSAAKAFAAAISVPTCQVSRLQLAGNALGIYGVEELAVGLRQNTSIKALGLQNNNIGNDGAQKLLDVLPGKGQSIDEVFADGSLPINDVDGSGVATEKKFNTSLVQVSIEANRVDDSLALAVATGTWLNEQVQMRRHMIRLETEARAMLEDVDPELDALRLFFAKATSELVAALAAKAAEAAAAPKAAPGKSGAKGPAAKPSPAGGARSASKSPVKAAPAKGKAPPPPAASTKVKAAAGAGRTPSPKKGGA</sequence>
<evidence type="ECO:0000256" key="1">
    <source>
        <dbReference type="ARBA" id="ARBA00022737"/>
    </source>
</evidence>
<keyword evidence="1" id="KW-0677">Repeat</keyword>
<dbReference type="SMART" id="SM00368">
    <property type="entry name" value="LRR_RI"/>
    <property type="match status" value="5"/>
</dbReference>
<dbReference type="SUPFAM" id="SSF52047">
    <property type="entry name" value="RNI-like"/>
    <property type="match status" value="1"/>
</dbReference>
<dbReference type="EMBL" id="CYKH01000567">
    <property type="protein sequence ID" value="CUG06174.1"/>
    <property type="molecule type" value="Genomic_DNA"/>
</dbReference>
<evidence type="ECO:0008006" key="5">
    <source>
        <dbReference type="Google" id="ProtNLM"/>
    </source>
</evidence>
<dbReference type="OrthoDB" id="120976at2759"/>
<gene>
    <name evidence="3" type="ORF">BSAL_71855</name>
</gene>
<dbReference type="Gene3D" id="3.80.10.10">
    <property type="entry name" value="Ribonuclease Inhibitor"/>
    <property type="match status" value="2"/>
</dbReference>
<dbReference type="AlphaFoldDB" id="A0A0S4ISR4"/>
<evidence type="ECO:0000256" key="2">
    <source>
        <dbReference type="SAM" id="MobiDB-lite"/>
    </source>
</evidence>
<feature type="compositionally biased region" description="Low complexity" evidence="2">
    <location>
        <begin position="395"/>
        <end position="433"/>
    </location>
</feature>
<dbReference type="VEuPathDB" id="TriTrypDB:BSAL_71855"/>
<accession>A0A0S4ISR4</accession>
<evidence type="ECO:0000313" key="3">
    <source>
        <dbReference type="EMBL" id="CUG06174.1"/>
    </source>
</evidence>
<dbReference type="OMA" id="EAHINMN"/>
<proteinExistence type="predicted"/>
<reference evidence="4" key="1">
    <citation type="submission" date="2015-09" db="EMBL/GenBank/DDBJ databases">
        <authorList>
            <consortium name="Pathogen Informatics"/>
        </authorList>
    </citation>
    <scope>NUCLEOTIDE SEQUENCE [LARGE SCALE GENOMIC DNA]</scope>
    <source>
        <strain evidence="4">Lake Konstanz</strain>
    </source>
</reference>
<keyword evidence="4" id="KW-1185">Reference proteome</keyword>
<evidence type="ECO:0000313" key="4">
    <source>
        <dbReference type="Proteomes" id="UP000051952"/>
    </source>
</evidence>
<dbReference type="InterPro" id="IPR001611">
    <property type="entry name" value="Leu-rich_rpt"/>
</dbReference>
<name>A0A0S4ISR4_BODSA</name>
<dbReference type="InterPro" id="IPR052201">
    <property type="entry name" value="LRR-containing_regulator"/>
</dbReference>
<dbReference type="PANTHER" id="PTHR24111:SF0">
    <property type="entry name" value="LEUCINE-RICH REPEAT-CONTAINING PROTEIN"/>
    <property type="match status" value="1"/>
</dbReference>
<organism evidence="3 4">
    <name type="scientific">Bodo saltans</name>
    <name type="common">Flagellated protozoan</name>
    <dbReference type="NCBI Taxonomy" id="75058"/>
    <lineage>
        <taxon>Eukaryota</taxon>
        <taxon>Discoba</taxon>
        <taxon>Euglenozoa</taxon>
        <taxon>Kinetoplastea</taxon>
        <taxon>Metakinetoplastina</taxon>
        <taxon>Eubodonida</taxon>
        <taxon>Bodonidae</taxon>
        <taxon>Bodo</taxon>
    </lineage>
</organism>
<dbReference type="Pfam" id="PF13516">
    <property type="entry name" value="LRR_6"/>
    <property type="match status" value="2"/>
</dbReference>
<protein>
    <recommendedName>
        <fullName evidence="5">Leucine-rich repeat protein</fullName>
    </recommendedName>
</protein>
<feature type="compositionally biased region" description="Low complexity" evidence="2">
    <location>
        <begin position="440"/>
        <end position="450"/>
    </location>
</feature>
<dbReference type="PANTHER" id="PTHR24111">
    <property type="entry name" value="LEUCINE-RICH REPEAT-CONTAINING PROTEIN 34"/>
    <property type="match status" value="1"/>
</dbReference>
<feature type="region of interest" description="Disordered" evidence="2">
    <location>
        <begin position="395"/>
        <end position="461"/>
    </location>
</feature>
<dbReference type="InterPro" id="IPR032675">
    <property type="entry name" value="LRR_dom_sf"/>
</dbReference>